<comment type="caution">
    <text evidence="1">The sequence shown here is derived from an EMBL/GenBank/DDBJ whole genome shotgun (WGS) entry which is preliminary data.</text>
</comment>
<protein>
    <submittedName>
        <fullName evidence="1">Uncharacterized protein</fullName>
    </submittedName>
</protein>
<gene>
    <name evidence="1" type="ORF">F4827_006820</name>
</gene>
<dbReference type="AlphaFoldDB" id="A0A7W9U5Z9"/>
<proteinExistence type="predicted"/>
<accession>A0A7W9U5Z9</accession>
<keyword evidence="2" id="KW-1185">Reference proteome</keyword>
<dbReference type="Proteomes" id="UP000571554">
    <property type="component" value="Unassembled WGS sequence"/>
</dbReference>
<sequence length="254" mass="28699">MREPLHRVLHRPGGETARHRAAGFLARDESGFGKHVQMLHHRGQRYRKGLRERANGQHFLLRKAREQGSPGGIRERREGAVQRFVFILNHAVKHRSRAADVKPAHARSCPAKLATRMGVPCRSLLKRAMPSKIRNSLLWIFDAFEREATYVRKPMFGCDAAYVDGLLCLIAADRAKPFNGLLVATSREQHEALIGEFPALRPHPVLGKWLFVPQDDAAFEDTAEQLVALVLARDPRVGVEPTPRKRSRKSILPK</sequence>
<evidence type="ECO:0000313" key="1">
    <source>
        <dbReference type="EMBL" id="MBB6106941.1"/>
    </source>
</evidence>
<organism evidence="1 2">
    <name type="scientific">Paraburkholderia bannensis</name>
    <dbReference type="NCBI Taxonomy" id="765414"/>
    <lineage>
        <taxon>Bacteria</taxon>
        <taxon>Pseudomonadati</taxon>
        <taxon>Pseudomonadota</taxon>
        <taxon>Betaproteobacteria</taxon>
        <taxon>Burkholderiales</taxon>
        <taxon>Burkholderiaceae</taxon>
        <taxon>Paraburkholderia</taxon>
    </lineage>
</organism>
<evidence type="ECO:0000313" key="2">
    <source>
        <dbReference type="Proteomes" id="UP000571554"/>
    </source>
</evidence>
<name>A0A7W9U5Z9_9BURK</name>
<dbReference type="EMBL" id="JACHBW010000035">
    <property type="protein sequence ID" value="MBB6106941.1"/>
    <property type="molecule type" value="Genomic_DNA"/>
</dbReference>
<reference evidence="1 2" key="1">
    <citation type="submission" date="2020-08" db="EMBL/GenBank/DDBJ databases">
        <title>Above-ground endophytic microbial communities from plants in different locations in the United States.</title>
        <authorList>
            <person name="Frank C."/>
        </authorList>
    </citation>
    <scope>NUCLEOTIDE SEQUENCE [LARGE SCALE GENOMIC DNA]</scope>
    <source>
        <strain evidence="1 2">WP4_2_2</strain>
    </source>
</reference>